<evidence type="ECO:0000313" key="4">
    <source>
        <dbReference type="Proteomes" id="UP000319449"/>
    </source>
</evidence>
<protein>
    <submittedName>
        <fullName evidence="3">Response regulator receiver domain-containing protein</fullName>
    </submittedName>
</protein>
<dbReference type="Pfam" id="PF00072">
    <property type="entry name" value="Response_reg"/>
    <property type="match status" value="1"/>
</dbReference>
<keyword evidence="1" id="KW-0597">Phosphoprotein</keyword>
<dbReference type="RefSeq" id="WP_145019659.1">
    <property type="nucleotide sequence ID" value="NZ_VLLN01000005.1"/>
</dbReference>
<organism evidence="3 4">
    <name type="scientific">Geobacter argillaceus</name>
    <dbReference type="NCBI Taxonomy" id="345631"/>
    <lineage>
        <taxon>Bacteria</taxon>
        <taxon>Pseudomonadati</taxon>
        <taxon>Thermodesulfobacteriota</taxon>
        <taxon>Desulfuromonadia</taxon>
        <taxon>Geobacterales</taxon>
        <taxon>Geobacteraceae</taxon>
        <taxon>Geobacter</taxon>
    </lineage>
</organism>
<proteinExistence type="predicted"/>
<dbReference type="InterPro" id="IPR001789">
    <property type="entry name" value="Sig_transdc_resp-reg_receiver"/>
</dbReference>
<dbReference type="PANTHER" id="PTHR44520:SF1">
    <property type="entry name" value="TWO-COMPONENT SYSTEM REGULATORY PROTEIN"/>
    <property type="match status" value="1"/>
</dbReference>
<comment type="caution">
    <text evidence="3">The sequence shown here is derived from an EMBL/GenBank/DDBJ whole genome shotgun (WGS) entry which is preliminary data.</text>
</comment>
<dbReference type="SMART" id="SM00448">
    <property type="entry name" value="REC"/>
    <property type="match status" value="1"/>
</dbReference>
<gene>
    <name evidence="3" type="ORF">JN12_01186</name>
</gene>
<dbReference type="Gene3D" id="3.40.50.2300">
    <property type="match status" value="1"/>
</dbReference>
<accession>A0A562W868</accession>
<dbReference type="InterPro" id="IPR011006">
    <property type="entry name" value="CheY-like_superfamily"/>
</dbReference>
<name>A0A562W868_9BACT</name>
<evidence type="ECO:0000259" key="2">
    <source>
        <dbReference type="PROSITE" id="PS50110"/>
    </source>
</evidence>
<dbReference type="PANTHER" id="PTHR44520">
    <property type="entry name" value="RESPONSE REGULATOR RCP1-RELATED"/>
    <property type="match status" value="1"/>
</dbReference>
<sequence length="144" mass="16425">MKPDILLVEDNTDEVDLAMRVLAKELPKCRVARVRDGVEAIDYLINRELKVLPKVIFLDLKLPRLNGIEVLRILKSDSRTKSLPVVIMTSSQEQHDVIDCYALGANSYIVKPIDFREYFLVISSIARYWLAFNQPAPQPVWSAA</sequence>
<dbReference type="AlphaFoldDB" id="A0A562W868"/>
<evidence type="ECO:0000313" key="3">
    <source>
        <dbReference type="EMBL" id="TWJ26479.1"/>
    </source>
</evidence>
<dbReference type="InterPro" id="IPR052893">
    <property type="entry name" value="TCS_response_regulator"/>
</dbReference>
<dbReference type="SUPFAM" id="SSF52172">
    <property type="entry name" value="CheY-like"/>
    <property type="match status" value="1"/>
</dbReference>
<reference evidence="3 4" key="1">
    <citation type="submission" date="2019-07" db="EMBL/GenBank/DDBJ databases">
        <title>Genomic Encyclopedia of Archaeal and Bacterial Type Strains, Phase II (KMG-II): from individual species to whole genera.</title>
        <authorList>
            <person name="Goeker M."/>
        </authorList>
    </citation>
    <scope>NUCLEOTIDE SEQUENCE [LARGE SCALE GENOMIC DNA]</scope>
    <source>
        <strain evidence="3 4">ATCC BAA-1139</strain>
    </source>
</reference>
<feature type="modified residue" description="4-aspartylphosphate" evidence="1">
    <location>
        <position position="59"/>
    </location>
</feature>
<evidence type="ECO:0000256" key="1">
    <source>
        <dbReference type="PROSITE-ProRule" id="PRU00169"/>
    </source>
</evidence>
<dbReference type="PROSITE" id="PS50110">
    <property type="entry name" value="RESPONSE_REGULATORY"/>
    <property type="match status" value="1"/>
</dbReference>
<keyword evidence="4" id="KW-1185">Reference proteome</keyword>
<dbReference type="CDD" id="cd17557">
    <property type="entry name" value="REC_Rcp-like"/>
    <property type="match status" value="1"/>
</dbReference>
<feature type="domain" description="Response regulatory" evidence="2">
    <location>
        <begin position="4"/>
        <end position="126"/>
    </location>
</feature>
<dbReference type="OrthoDB" id="9793549at2"/>
<dbReference type="EMBL" id="VLLN01000005">
    <property type="protein sequence ID" value="TWJ26479.1"/>
    <property type="molecule type" value="Genomic_DNA"/>
</dbReference>
<dbReference type="Proteomes" id="UP000319449">
    <property type="component" value="Unassembled WGS sequence"/>
</dbReference>
<dbReference type="GO" id="GO:0000160">
    <property type="term" value="P:phosphorelay signal transduction system"/>
    <property type="evidence" value="ECO:0007669"/>
    <property type="project" value="InterPro"/>
</dbReference>